<dbReference type="PANTHER" id="PTHR11937">
    <property type="entry name" value="ACTIN"/>
    <property type="match status" value="1"/>
</dbReference>
<feature type="region of interest" description="Disordered" evidence="9">
    <location>
        <begin position="411"/>
        <end position="443"/>
    </location>
</feature>
<evidence type="ECO:0000256" key="8">
    <source>
        <dbReference type="SAM" id="Coils"/>
    </source>
</evidence>
<proteinExistence type="inferred from homology"/>
<feature type="compositionally biased region" description="Basic and acidic residues" evidence="9">
    <location>
        <begin position="459"/>
        <end position="469"/>
    </location>
</feature>
<feature type="region of interest" description="Disordered" evidence="9">
    <location>
        <begin position="365"/>
        <end position="396"/>
    </location>
</feature>
<sequence>MSEAFRAALYLDEQQPVTPTRSLTGYRDSVHWSQRSPILIDNGSSELRAGFSTLDTPFAYDNIVSRFRDRKRNMNMVLCGNDCYVDSQSRASIKSAFDADVVCGFDTQEHMFDYTFRNLGIDASTIEHPILMTETLCNPQYCRGQMSELLFEAYNVPSICYGMDALFAAHANHIDHDGLVVSSGRATTLLVPIVGARGILDSAKRLSWGGSLGADYLLRLLQLKYPNFPQRITATQSATMMAELCYTSADYESEIVSFGDPARLAAADRVVQLPYTAPERHEKTQEELDRIAERKKAASQRLVEQTRLMREERAQQKENDLTYYEQLREYKQRESHEDYLRRIEAEGFDTEQEFEKVIKRLEQSVRGRDKDPEERKPPECPLLDVPDAELDEEGIKEKRRQRLLKNGYEARERARAEKEEQQRLEAAAAEAEEEEKKRDPAAWAAKLRKQHADTLERIRERKKLKDALPNRKSAAAQQRMKSITALASETNDTTSRRRKRGQDDDNFGADDNDWNEYRVINDTFDSEEEREELANLEALEAKLLGADTGFTEEDTYAAMQAQRMRLVNTFIRGEAPKWDPEDTAQFHQVHLNVERIRVPEVSWQPSIAGVDQAGVGELSAHVLRAFDEATRLRMVKNVLVTGRYSQIRGFDTRLESTLRSMLPPGTQLSVRRANNPRFDPWFGMQRWVSENPEAFRAASVTRAEYAEKGSAWFKEHSFSACWQA</sequence>
<gene>
    <name evidence="10" type="primary">ARP5</name>
    <name evidence="10" type="ORF">MCUN1_001397</name>
</gene>
<dbReference type="Proteomes" id="UP001219933">
    <property type="component" value="Chromosome 2"/>
</dbReference>
<comment type="similarity">
    <text evidence="7">Belongs to the actin family.</text>
</comment>
<evidence type="ECO:0000256" key="5">
    <source>
        <dbReference type="ARBA" id="ARBA00023163"/>
    </source>
</evidence>
<dbReference type="SMART" id="SM00268">
    <property type="entry name" value="ACTIN"/>
    <property type="match status" value="1"/>
</dbReference>
<evidence type="ECO:0000256" key="4">
    <source>
        <dbReference type="ARBA" id="ARBA00023054"/>
    </source>
</evidence>
<keyword evidence="4 8" id="KW-0175">Coiled coil</keyword>
<dbReference type="CDD" id="cd10211">
    <property type="entry name" value="ASKHA_NBD_Arp5"/>
    <property type="match status" value="1"/>
</dbReference>
<dbReference type="SUPFAM" id="SSF53067">
    <property type="entry name" value="Actin-like ATPase domain"/>
    <property type="match status" value="2"/>
</dbReference>
<comment type="subcellular location">
    <subcellularLocation>
        <location evidence="1">Nucleus</location>
    </subcellularLocation>
</comment>
<protein>
    <submittedName>
        <fullName evidence="10">Nuclear actin-protein involved in chromatin remodeling</fullName>
    </submittedName>
</protein>
<evidence type="ECO:0000256" key="2">
    <source>
        <dbReference type="ARBA" id="ARBA00022763"/>
    </source>
</evidence>
<dbReference type="Gene3D" id="3.30.420.40">
    <property type="match status" value="2"/>
</dbReference>
<dbReference type="Pfam" id="PF00022">
    <property type="entry name" value="Actin"/>
    <property type="match status" value="2"/>
</dbReference>
<feature type="coiled-coil region" evidence="8">
    <location>
        <begin position="281"/>
        <end position="315"/>
    </location>
</feature>
<dbReference type="GO" id="GO:0005634">
    <property type="term" value="C:nucleus"/>
    <property type="evidence" value="ECO:0007669"/>
    <property type="project" value="UniProtKB-SubCell"/>
</dbReference>
<evidence type="ECO:0000256" key="1">
    <source>
        <dbReference type="ARBA" id="ARBA00004123"/>
    </source>
</evidence>
<feature type="region of interest" description="Disordered" evidence="9">
    <location>
        <begin position="459"/>
        <end position="512"/>
    </location>
</feature>
<evidence type="ECO:0000313" key="11">
    <source>
        <dbReference type="Proteomes" id="UP001219933"/>
    </source>
</evidence>
<keyword evidence="3" id="KW-0805">Transcription regulation</keyword>
<dbReference type="AlphaFoldDB" id="A0AAF0EUF6"/>
<dbReference type="GO" id="GO:0006974">
    <property type="term" value="P:DNA damage response"/>
    <property type="evidence" value="ECO:0007669"/>
    <property type="project" value="UniProtKB-KW"/>
</dbReference>
<dbReference type="InterPro" id="IPR043129">
    <property type="entry name" value="ATPase_NBD"/>
</dbReference>
<evidence type="ECO:0000256" key="7">
    <source>
        <dbReference type="RuleBase" id="RU000487"/>
    </source>
</evidence>
<name>A0AAF0EUF6_9BASI</name>
<evidence type="ECO:0000256" key="6">
    <source>
        <dbReference type="ARBA" id="ARBA00023242"/>
    </source>
</evidence>
<feature type="compositionally biased region" description="Basic and acidic residues" evidence="9">
    <location>
        <begin position="365"/>
        <end position="378"/>
    </location>
</feature>
<dbReference type="EMBL" id="CP119878">
    <property type="protein sequence ID" value="WFD34556.1"/>
    <property type="molecule type" value="Genomic_DNA"/>
</dbReference>
<evidence type="ECO:0000313" key="10">
    <source>
        <dbReference type="EMBL" id="WFD34556.1"/>
    </source>
</evidence>
<keyword evidence="11" id="KW-1185">Reference proteome</keyword>
<keyword evidence="2" id="KW-0227">DNA damage</keyword>
<keyword evidence="5" id="KW-0804">Transcription</keyword>
<organism evidence="10 11">
    <name type="scientific">Malassezia cuniculi</name>
    <dbReference type="NCBI Taxonomy" id="948313"/>
    <lineage>
        <taxon>Eukaryota</taxon>
        <taxon>Fungi</taxon>
        <taxon>Dikarya</taxon>
        <taxon>Basidiomycota</taxon>
        <taxon>Ustilaginomycotina</taxon>
        <taxon>Malasseziomycetes</taxon>
        <taxon>Malasseziales</taxon>
        <taxon>Malasseziaceae</taxon>
        <taxon>Malassezia</taxon>
    </lineage>
</organism>
<evidence type="ECO:0000256" key="3">
    <source>
        <dbReference type="ARBA" id="ARBA00023015"/>
    </source>
</evidence>
<dbReference type="FunFam" id="3.30.420.40:FF:000058">
    <property type="entry name" value="Putative actin-related protein 5"/>
    <property type="match status" value="1"/>
</dbReference>
<evidence type="ECO:0000256" key="9">
    <source>
        <dbReference type="SAM" id="MobiDB-lite"/>
    </source>
</evidence>
<dbReference type="InterPro" id="IPR004000">
    <property type="entry name" value="Actin"/>
</dbReference>
<keyword evidence="6" id="KW-0539">Nucleus</keyword>
<accession>A0AAF0EUF6</accession>
<dbReference type="FunFam" id="3.30.420.40:FF:000122">
    <property type="entry name" value="ARP5 actin-related protein 5 homolog"/>
    <property type="match status" value="1"/>
</dbReference>
<reference evidence="10" key="1">
    <citation type="submission" date="2023-03" db="EMBL/GenBank/DDBJ databases">
        <title>Mating type loci evolution in Malassezia.</title>
        <authorList>
            <person name="Coelho M.A."/>
        </authorList>
    </citation>
    <scope>NUCLEOTIDE SEQUENCE</scope>
    <source>
        <strain evidence="10">CBS 11721</strain>
    </source>
</reference>
<feature type="compositionally biased region" description="Polar residues" evidence="9">
    <location>
        <begin position="475"/>
        <end position="493"/>
    </location>
</feature>
<feature type="compositionally biased region" description="Basic and acidic residues" evidence="9">
    <location>
        <begin position="411"/>
        <end position="423"/>
    </location>
</feature>